<organism evidence="3 4">
    <name type="scientific">Mesonia sediminis</name>
    <dbReference type="NCBI Taxonomy" id="1703946"/>
    <lineage>
        <taxon>Bacteria</taxon>
        <taxon>Pseudomonadati</taxon>
        <taxon>Bacteroidota</taxon>
        <taxon>Flavobacteriia</taxon>
        <taxon>Flavobacteriales</taxon>
        <taxon>Flavobacteriaceae</taxon>
        <taxon>Mesonia</taxon>
    </lineage>
</organism>
<protein>
    <submittedName>
        <fullName evidence="3">DUF4350 domain-containing protein</fullName>
    </submittedName>
</protein>
<feature type="domain" description="DUF4350" evidence="2">
    <location>
        <begin position="40"/>
        <end position="227"/>
    </location>
</feature>
<reference evidence="4" key="1">
    <citation type="journal article" date="2019" name="Int. J. Syst. Evol. Microbiol.">
        <title>The Global Catalogue of Microorganisms (GCM) 10K type strain sequencing project: providing services to taxonomists for standard genome sequencing and annotation.</title>
        <authorList>
            <consortium name="The Broad Institute Genomics Platform"/>
            <consortium name="The Broad Institute Genome Sequencing Center for Infectious Disease"/>
            <person name="Wu L."/>
            <person name="Ma J."/>
        </authorList>
    </citation>
    <scope>NUCLEOTIDE SEQUENCE [LARGE SCALE GENOMIC DNA]</scope>
    <source>
        <strain evidence="4">KCTC 42255</strain>
    </source>
</reference>
<evidence type="ECO:0000313" key="3">
    <source>
        <dbReference type="EMBL" id="MFD2697748.1"/>
    </source>
</evidence>
<accession>A0ABW5SE16</accession>
<evidence type="ECO:0000259" key="2">
    <source>
        <dbReference type="Pfam" id="PF14258"/>
    </source>
</evidence>
<evidence type="ECO:0000313" key="4">
    <source>
        <dbReference type="Proteomes" id="UP001597357"/>
    </source>
</evidence>
<keyword evidence="4" id="KW-1185">Reference proteome</keyword>
<dbReference type="Proteomes" id="UP001597357">
    <property type="component" value="Unassembled WGS sequence"/>
</dbReference>
<gene>
    <name evidence="3" type="ORF">ACFSQ0_07060</name>
</gene>
<dbReference type="RefSeq" id="WP_379046167.1">
    <property type="nucleotide sequence ID" value="NZ_JBHULZ010000026.1"/>
</dbReference>
<keyword evidence="1" id="KW-0472">Membrane</keyword>
<dbReference type="InterPro" id="IPR025646">
    <property type="entry name" value="DUF4350"/>
</dbReference>
<keyword evidence="1" id="KW-0812">Transmembrane</keyword>
<feature type="transmembrane region" description="Helical" evidence="1">
    <location>
        <begin position="268"/>
        <end position="285"/>
    </location>
</feature>
<name>A0ABW5SE16_9FLAO</name>
<sequence length="408" mass="48096">MKNREKTLLVSLLIILSALIFLESTKKPPVNWTSTLSKLDKIPFGTFITYQELKKQADSFEEINTSVFEFLQDKESKKEQSIYIANNLPFEKAETKKLLNWVAKGNTAFLSAYNFGQGFLDTLNLKIKSEIKSDALLHFPRYETTKPEDRAGFAQFNRDTPIRYFSKPDSLTYTTLGKAFYESKDPKRFVNFIAIKHEKGRLLLHLAPHVFTNYFLLDKKENQYYTNSVLTQLNLKNKLYWDNHYSTNKTIANTSLLYVFLENKHLKWSYYFILLGLILFVIFKGKRTQRSIPILPVLTNQTYNYTKTIAGIYLEKQEHQEIVKKQINYFYSWLREELHIIFTAVDCPNLKQMAAKTGTSIEECEHLINRLNTYKNQSICSAEELEKVYKLIYYFKLNYHGREQKHRE</sequence>
<proteinExistence type="predicted"/>
<dbReference type="EMBL" id="JBHULZ010000026">
    <property type="protein sequence ID" value="MFD2697748.1"/>
    <property type="molecule type" value="Genomic_DNA"/>
</dbReference>
<dbReference type="Pfam" id="PF14258">
    <property type="entry name" value="DUF4350"/>
    <property type="match status" value="1"/>
</dbReference>
<comment type="caution">
    <text evidence="3">The sequence shown here is derived from an EMBL/GenBank/DDBJ whole genome shotgun (WGS) entry which is preliminary data.</text>
</comment>
<evidence type="ECO:0000256" key="1">
    <source>
        <dbReference type="SAM" id="Phobius"/>
    </source>
</evidence>
<keyword evidence="1" id="KW-1133">Transmembrane helix</keyword>